<dbReference type="EMBL" id="JALJOV010000622">
    <property type="protein sequence ID" value="KAK9862336.1"/>
    <property type="molecule type" value="Genomic_DNA"/>
</dbReference>
<keyword evidence="3" id="KW-1185">Reference proteome</keyword>
<feature type="chain" id="PRO_5043665558" description="Secreted protein" evidence="1">
    <location>
        <begin position="20"/>
        <end position="120"/>
    </location>
</feature>
<feature type="signal peptide" evidence="1">
    <location>
        <begin position="1"/>
        <end position="19"/>
    </location>
</feature>
<evidence type="ECO:0008006" key="4">
    <source>
        <dbReference type="Google" id="ProtNLM"/>
    </source>
</evidence>
<comment type="caution">
    <text evidence="2">The sequence shown here is derived from an EMBL/GenBank/DDBJ whole genome shotgun (WGS) entry which is preliminary data.</text>
</comment>
<accession>A0AAW1T0Q9</accession>
<protein>
    <recommendedName>
        <fullName evidence="4">Secreted protein</fullName>
    </recommendedName>
</protein>
<evidence type="ECO:0000256" key="1">
    <source>
        <dbReference type="SAM" id="SignalP"/>
    </source>
</evidence>
<proteinExistence type="predicted"/>
<keyword evidence="1" id="KW-0732">Signal</keyword>
<evidence type="ECO:0000313" key="3">
    <source>
        <dbReference type="Proteomes" id="UP001485043"/>
    </source>
</evidence>
<organism evidence="2 3">
    <name type="scientific">Apatococcus fuscideae</name>
    <dbReference type="NCBI Taxonomy" id="2026836"/>
    <lineage>
        <taxon>Eukaryota</taxon>
        <taxon>Viridiplantae</taxon>
        <taxon>Chlorophyta</taxon>
        <taxon>core chlorophytes</taxon>
        <taxon>Trebouxiophyceae</taxon>
        <taxon>Chlorellales</taxon>
        <taxon>Chlorellaceae</taxon>
        <taxon>Apatococcus</taxon>
    </lineage>
</organism>
<dbReference type="AlphaFoldDB" id="A0AAW1T0Q9"/>
<gene>
    <name evidence="2" type="ORF">WJX84_010748</name>
</gene>
<evidence type="ECO:0000313" key="2">
    <source>
        <dbReference type="EMBL" id="KAK9862336.1"/>
    </source>
</evidence>
<reference evidence="2 3" key="1">
    <citation type="journal article" date="2024" name="Nat. Commun.">
        <title>Phylogenomics reveals the evolutionary origins of lichenization in chlorophyte algae.</title>
        <authorList>
            <person name="Puginier C."/>
            <person name="Libourel C."/>
            <person name="Otte J."/>
            <person name="Skaloud P."/>
            <person name="Haon M."/>
            <person name="Grisel S."/>
            <person name="Petersen M."/>
            <person name="Berrin J.G."/>
            <person name="Delaux P.M."/>
            <person name="Dal Grande F."/>
            <person name="Keller J."/>
        </authorList>
    </citation>
    <scope>NUCLEOTIDE SEQUENCE [LARGE SCALE GENOMIC DNA]</scope>
    <source>
        <strain evidence="2 3">SAG 2523</strain>
    </source>
</reference>
<dbReference type="Proteomes" id="UP001485043">
    <property type="component" value="Unassembled WGS sequence"/>
</dbReference>
<sequence>MLSLAAAVGDLALLSWVVAQLATRRHKVVHSECSDARMLLLVHSHSWCLPGELREGVQQQKRAAWPSMAQSGTSSSLKDGVPILEHYQTSSSSPLPAWQTLTSAGHCALEVASVLMDCLG</sequence>
<name>A0AAW1T0Q9_9CHLO</name>